<name>A0A2Z5G740_9BACT</name>
<proteinExistence type="predicted"/>
<evidence type="ECO:0000313" key="3">
    <source>
        <dbReference type="Proteomes" id="UP000253606"/>
    </source>
</evidence>
<organism evidence="2 3">
    <name type="scientific">Acidisarcina polymorpha</name>
    <dbReference type="NCBI Taxonomy" id="2211140"/>
    <lineage>
        <taxon>Bacteria</taxon>
        <taxon>Pseudomonadati</taxon>
        <taxon>Acidobacteriota</taxon>
        <taxon>Terriglobia</taxon>
        <taxon>Terriglobales</taxon>
        <taxon>Acidobacteriaceae</taxon>
        <taxon>Acidisarcina</taxon>
    </lineage>
</organism>
<keyword evidence="1" id="KW-0732">Signal</keyword>
<gene>
    <name evidence="2" type="ORF">ACPOL_5532</name>
</gene>
<dbReference type="AlphaFoldDB" id="A0A2Z5G740"/>
<feature type="chain" id="PRO_5016440041" evidence="1">
    <location>
        <begin position="19"/>
        <end position="74"/>
    </location>
</feature>
<dbReference type="KEGG" id="abas:ACPOL_5532"/>
<keyword evidence="3" id="KW-1185">Reference proteome</keyword>
<protein>
    <submittedName>
        <fullName evidence="2">Uncharacterized protein</fullName>
    </submittedName>
</protein>
<dbReference type="Proteomes" id="UP000253606">
    <property type="component" value="Chromosome"/>
</dbReference>
<feature type="signal peptide" evidence="1">
    <location>
        <begin position="1"/>
        <end position="18"/>
    </location>
</feature>
<sequence>MFFSALLLLPVFSPHATATVTASAIIVMLFVSSSIGELLHLLPDLGRATASLSHACDVRYYAAGSESDAAEAVS</sequence>
<dbReference type="EMBL" id="CP030840">
    <property type="protein sequence ID" value="AXC14780.1"/>
    <property type="molecule type" value="Genomic_DNA"/>
</dbReference>
<evidence type="ECO:0000313" key="2">
    <source>
        <dbReference type="EMBL" id="AXC14780.1"/>
    </source>
</evidence>
<evidence type="ECO:0000256" key="1">
    <source>
        <dbReference type="SAM" id="SignalP"/>
    </source>
</evidence>
<accession>A0A2Z5G740</accession>
<reference evidence="2 3" key="1">
    <citation type="journal article" date="2018" name="Front. Microbiol.">
        <title>Hydrolytic Capabilities as a Key to Environmental Success: Chitinolytic and Cellulolytic Acidobacteria From Acidic Sub-arctic Soils and Boreal Peatlands.</title>
        <authorList>
            <person name="Belova S.E."/>
            <person name="Ravin N.V."/>
            <person name="Pankratov T.A."/>
            <person name="Rakitin A.L."/>
            <person name="Ivanova A.A."/>
            <person name="Beletsky A.V."/>
            <person name="Mardanov A.V."/>
            <person name="Sinninghe Damste J.S."/>
            <person name="Dedysh S.N."/>
        </authorList>
    </citation>
    <scope>NUCLEOTIDE SEQUENCE [LARGE SCALE GENOMIC DNA]</scope>
    <source>
        <strain evidence="2 3">SBC82</strain>
    </source>
</reference>